<dbReference type="EMBL" id="JBIAQY010000015">
    <property type="protein sequence ID" value="MFF3572831.1"/>
    <property type="molecule type" value="Genomic_DNA"/>
</dbReference>
<keyword evidence="2" id="KW-0472">Membrane</keyword>
<dbReference type="Pfam" id="PF04075">
    <property type="entry name" value="F420H2_quin_red"/>
    <property type="match status" value="1"/>
</dbReference>
<evidence type="ECO:0000256" key="2">
    <source>
        <dbReference type="SAM" id="Phobius"/>
    </source>
</evidence>
<proteinExistence type="predicted"/>
<sequence>MKGDSGSGGQRLAGLVLVVASGVAGVVLAWLVVLPRFVRRHRDMLLGRGLFRQLVDKYNDTTRSTSGTERSSSGLLTHVGRCSGRVYHTPLGAHAYHDGFLLPLGYGTNTDWYRNLMAAGSGELAWKGRTFRLERPEVVSGADATYVWPTRDRVLLWLAGMHEFVWLHACDDQPVRSLRSESSIEEFGDDMVPHRDSASRGALAERSAG</sequence>
<keyword evidence="2" id="KW-1133">Transmembrane helix</keyword>
<reference evidence="3 4" key="1">
    <citation type="submission" date="2024-10" db="EMBL/GenBank/DDBJ databases">
        <title>The Natural Products Discovery Center: Release of the First 8490 Sequenced Strains for Exploring Actinobacteria Biosynthetic Diversity.</title>
        <authorList>
            <person name="Kalkreuter E."/>
            <person name="Kautsar S.A."/>
            <person name="Yang D."/>
            <person name="Bader C.D."/>
            <person name="Teijaro C.N."/>
            <person name="Fluegel L."/>
            <person name="Davis C.M."/>
            <person name="Simpson J.R."/>
            <person name="Lauterbach L."/>
            <person name="Steele A.D."/>
            <person name="Gui C."/>
            <person name="Meng S."/>
            <person name="Li G."/>
            <person name="Viehrig K."/>
            <person name="Ye F."/>
            <person name="Su P."/>
            <person name="Kiefer A.F."/>
            <person name="Nichols A."/>
            <person name="Cepeda A.J."/>
            <person name="Yan W."/>
            <person name="Fan B."/>
            <person name="Jiang Y."/>
            <person name="Adhikari A."/>
            <person name="Zheng C.-J."/>
            <person name="Schuster L."/>
            <person name="Cowan T.M."/>
            <person name="Smanski M.J."/>
            <person name="Chevrette M.G."/>
            <person name="De Carvalho L.P.S."/>
            <person name="Shen B."/>
        </authorList>
    </citation>
    <scope>NUCLEOTIDE SEQUENCE [LARGE SCALE GENOMIC DNA]</scope>
    <source>
        <strain evidence="3 4">NPDC002593</strain>
    </source>
</reference>
<feature type="transmembrane region" description="Helical" evidence="2">
    <location>
        <begin position="12"/>
        <end position="34"/>
    </location>
</feature>
<dbReference type="Proteomes" id="UP001601992">
    <property type="component" value="Unassembled WGS sequence"/>
</dbReference>
<evidence type="ECO:0000313" key="3">
    <source>
        <dbReference type="EMBL" id="MFF3572831.1"/>
    </source>
</evidence>
<comment type="caution">
    <text evidence="3">The sequence shown here is derived from an EMBL/GenBank/DDBJ whole genome shotgun (WGS) entry which is preliminary data.</text>
</comment>
<name>A0ABW6S975_9NOCA</name>
<organism evidence="3 4">
    <name type="scientific">Nocardia jiangxiensis</name>
    <dbReference type="NCBI Taxonomy" id="282685"/>
    <lineage>
        <taxon>Bacteria</taxon>
        <taxon>Bacillati</taxon>
        <taxon>Actinomycetota</taxon>
        <taxon>Actinomycetes</taxon>
        <taxon>Mycobacteriales</taxon>
        <taxon>Nocardiaceae</taxon>
        <taxon>Nocardia</taxon>
    </lineage>
</organism>
<evidence type="ECO:0000313" key="4">
    <source>
        <dbReference type="Proteomes" id="UP001601992"/>
    </source>
</evidence>
<dbReference type="RefSeq" id="WP_157186289.1">
    <property type="nucleotide sequence ID" value="NZ_JBIAQY010000015.1"/>
</dbReference>
<keyword evidence="2" id="KW-0812">Transmembrane</keyword>
<keyword evidence="4" id="KW-1185">Reference proteome</keyword>
<evidence type="ECO:0000256" key="1">
    <source>
        <dbReference type="SAM" id="MobiDB-lite"/>
    </source>
</evidence>
<accession>A0ABW6S975</accession>
<gene>
    <name evidence="3" type="ORF">ACFYXQ_34205</name>
</gene>
<protein>
    <submittedName>
        <fullName evidence="3">Nitroreductase/quinone reductase family protein</fullName>
    </submittedName>
</protein>
<feature type="region of interest" description="Disordered" evidence="1">
    <location>
        <begin position="187"/>
        <end position="209"/>
    </location>
</feature>
<dbReference type="InterPro" id="IPR012349">
    <property type="entry name" value="Split_barrel_FMN-bd"/>
</dbReference>
<dbReference type="InterPro" id="IPR004378">
    <property type="entry name" value="F420H2_quin_Rdtase"/>
</dbReference>
<dbReference type="Gene3D" id="2.30.110.10">
    <property type="entry name" value="Electron Transport, Fmn-binding Protein, Chain A"/>
    <property type="match status" value="1"/>
</dbReference>